<keyword evidence="1" id="KW-0812">Transmembrane</keyword>
<keyword evidence="1" id="KW-0472">Membrane</keyword>
<evidence type="ECO:0008006" key="4">
    <source>
        <dbReference type="Google" id="ProtNLM"/>
    </source>
</evidence>
<feature type="transmembrane region" description="Helical" evidence="1">
    <location>
        <begin position="105"/>
        <end position="133"/>
    </location>
</feature>
<organism evidence="2 3">
    <name type="scientific">Pseudoalteromonas spongiae</name>
    <dbReference type="NCBI Taxonomy" id="298657"/>
    <lineage>
        <taxon>Bacteria</taxon>
        <taxon>Pseudomonadati</taxon>
        <taxon>Pseudomonadota</taxon>
        <taxon>Gammaproteobacteria</taxon>
        <taxon>Alteromonadales</taxon>
        <taxon>Pseudoalteromonadaceae</taxon>
        <taxon>Pseudoalteromonas</taxon>
    </lineage>
</organism>
<name>A0ABU8EYR8_9GAMM</name>
<evidence type="ECO:0000256" key="1">
    <source>
        <dbReference type="SAM" id="Phobius"/>
    </source>
</evidence>
<sequence>MGYYMLFVSVVCLSIATWLLITRLRFRANASIYQGSVIDLVTINHDGISSGGRNKHLLIEYFDNHERKEFLCEDAVIAAFYHINDNIEVLVGGEGKHQRVRINNVFSLAVPSIVLAIIGLGSLLGANSIFGWWR</sequence>
<dbReference type="Proteomes" id="UP001382455">
    <property type="component" value="Unassembled WGS sequence"/>
</dbReference>
<evidence type="ECO:0000313" key="2">
    <source>
        <dbReference type="EMBL" id="MEI4551890.1"/>
    </source>
</evidence>
<reference evidence="2 3" key="1">
    <citation type="submission" date="2023-12" db="EMBL/GenBank/DDBJ databases">
        <title>Friends and Foes: Symbiotic and Algicidal bacterial influence on Karenia brevis blooms.</title>
        <authorList>
            <person name="Fei C."/>
            <person name="Mohamed A.R."/>
            <person name="Booker A."/>
            <person name="Arshad M."/>
            <person name="Klass S."/>
            <person name="Ahn S."/>
            <person name="Gilbert P.M."/>
            <person name="Heil C.A."/>
            <person name="Martinez J.M."/>
            <person name="Amin S.A."/>
        </authorList>
    </citation>
    <scope>NUCLEOTIDE SEQUENCE [LARGE SCALE GENOMIC DNA]</scope>
    <source>
        <strain evidence="2 3">CE15</strain>
    </source>
</reference>
<keyword evidence="1" id="KW-1133">Transmembrane helix</keyword>
<evidence type="ECO:0000313" key="3">
    <source>
        <dbReference type="Proteomes" id="UP001382455"/>
    </source>
</evidence>
<protein>
    <recommendedName>
        <fullName evidence="4">DUF3592 domain-containing protein</fullName>
    </recommendedName>
</protein>
<keyword evidence="3" id="KW-1185">Reference proteome</keyword>
<gene>
    <name evidence="2" type="ORF">WAE96_19595</name>
</gene>
<dbReference type="EMBL" id="JBAWKS010000002">
    <property type="protein sequence ID" value="MEI4551890.1"/>
    <property type="molecule type" value="Genomic_DNA"/>
</dbReference>
<proteinExistence type="predicted"/>
<comment type="caution">
    <text evidence="2">The sequence shown here is derived from an EMBL/GenBank/DDBJ whole genome shotgun (WGS) entry which is preliminary data.</text>
</comment>
<feature type="transmembrane region" description="Helical" evidence="1">
    <location>
        <begin position="6"/>
        <end position="26"/>
    </location>
</feature>
<dbReference type="RefSeq" id="WP_336436781.1">
    <property type="nucleotide sequence ID" value="NZ_JBAWKS010000002.1"/>
</dbReference>
<accession>A0ABU8EYR8</accession>